<evidence type="ECO:0000313" key="2">
    <source>
        <dbReference type="EMBL" id="WAC03474.1"/>
    </source>
</evidence>
<feature type="compositionally biased region" description="Basic and acidic residues" evidence="1">
    <location>
        <begin position="92"/>
        <end position="102"/>
    </location>
</feature>
<dbReference type="AlphaFoldDB" id="A0A9E8MYY9"/>
<dbReference type="KEGG" id="lnu:N7U66_08285"/>
<proteinExistence type="predicted"/>
<feature type="compositionally biased region" description="Low complexity" evidence="1">
    <location>
        <begin position="27"/>
        <end position="44"/>
    </location>
</feature>
<sequence length="406" mass="45842">MAGHRQKTDLLLGDNYDSRDRYDDNQDVSGPSKNSGNSSGSYSNDEYPSKGNGTPTNDTYSNDDHYNYGNITSKGGSSYQNEEPINDPPYDDYNHSDRETPASHKGSQSDSMYPNNDNNDTHGSEPISKGGGNQTENNYTAAEENNTLENDRPNSGHAPASHVPNHFETCTSFKRNYDEFRETLVSNSSNLRRAMISRSDPSHIGRVIDRTTDLRDIHHDYLTAGARSGDRICLATEIIRDERRYVEFIRFTAPNMHTFDDEPVIANTADIQRQELTQLHRDFTGFTNDVISESQRTLAGRDSHDTTLANAIGVYCNNMIRLSRRERTMIPAEVSRSFASPIVNNVQRDWSRLTNNNSAPALQGQDDLVIRRYRAWARAVLLEHGNTTDEATINNYVNTFNGYRNY</sequence>
<accession>A0A9E8MYY9</accession>
<evidence type="ECO:0000313" key="3">
    <source>
        <dbReference type="Proteomes" id="UP001164705"/>
    </source>
</evidence>
<reference evidence="2" key="1">
    <citation type="submission" date="2022-11" db="EMBL/GenBank/DDBJ databases">
        <title>Lacinutrix neustonica HL-RS19T sp. nov., isolated from the surface microlayer sample of brackish Lake Shihwa.</title>
        <authorList>
            <person name="Choi J.Y."/>
            <person name="Hwang C.Y."/>
        </authorList>
    </citation>
    <scope>NUCLEOTIDE SEQUENCE</scope>
    <source>
        <strain evidence="2">HL-RS19</strain>
    </source>
</reference>
<keyword evidence="3" id="KW-1185">Reference proteome</keyword>
<dbReference type="Proteomes" id="UP001164705">
    <property type="component" value="Chromosome"/>
</dbReference>
<feature type="compositionally biased region" description="Polar residues" evidence="1">
    <location>
        <begin position="69"/>
        <end position="83"/>
    </location>
</feature>
<protein>
    <submittedName>
        <fullName evidence="2">Uncharacterized protein</fullName>
    </submittedName>
</protein>
<dbReference type="RefSeq" id="WP_267678058.1">
    <property type="nucleotide sequence ID" value="NZ_CP113088.1"/>
</dbReference>
<feature type="region of interest" description="Disordered" evidence="1">
    <location>
        <begin position="1"/>
        <end position="138"/>
    </location>
</feature>
<evidence type="ECO:0000256" key="1">
    <source>
        <dbReference type="SAM" id="MobiDB-lite"/>
    </source>
</evidence>
<organism evidence="2 3">
    <name type="scientific">Lacinutrix neustonica</name>
    <dbReference type="NCBI Taxonomy" id="2980107"/>
    <lineage>
        <taxon>Bacteria</taxon>
        <taxon>Pseudomonadati</taxon>
        <taxon>Bacteroidota</taxon>
        <taxon>Flavobacteriia</taxon>
        <taxon>Flavobacteriales</taxon>
        <taxon>Flavobacteriaceae</taxon>
        <taxon>Lacinutrix</taxon>
    </lineage>
</organism>
<feature type="region of interest" description="Disordered" evidence="1">
    <location>
        <begin position="146"/>
        <end position="165"/>
    </location>
</feature>
<name>A0A9E8MYY9_9FLAO</name>
<dbReference type="EMBL" id="CP113088">
    <property type="protein sequence ID" value="WAC03474.1"/>
    <property type="molecule type" value="Genomic_DNA"/>
</dbReference>
<feature type="compositionally biased region" description="Polar residues" evidence="1">
    <location>
        <begin position="105"/>
        <end position="118"/>
    </location>
</feature>
<gene>
    <name evidence="2" type="ORF">N7U66_08285</name>
</gene>
<feature type="compositionally biased region" description="Polar residues" evidence="1">
    <location>
        <begin position="51"/>
        <end position="60"/>
    </location>
</feature>